<feature type="transmembrane region" description="Helical" evidence="1">
    <location>
        <begin position="31"/>
        <end position="51"/>
    </location>
</feature>
<dbReference type="Pfam" id="PF00196">
    <property type="entry name" value="GerE"/>
    <property type="match status" value="1"/>
</dbReference>
<dbReference type="InterPro" id="IPR036388">
    <property type="entry name" value="WH-like_DNA-bd_sf"/>
</dbReference>
<dbReference type="InterPro" id="IPR000792">
    <property type="entry name" value="Tscrpt_reg_LuxR_C"/>
</dbReference>
<keyword evidence="1" id="KW-0812">Transmembrane</keyword>
<reference evidence="3 4" key="1">
    <citation type="journal article" date="2018" name="Elife">
        <title>Discovery and characterization of a prevalent human gut bacterial enzyme sufficient for the inactivation of a family of plant toxins.</title>
        <authorList>
            <person name="Koppel N."/>
            <person name="Bisanz J.E."/>
            <person name="Pandelia M.E."/>
            <person name="Turnbaugh P.J."/>
            <person name="Balskus E.P."/>
        </authorList>
    </citation>
    <scope>NUCLEOTIDE SEQUENCE [LARGE SCALE GENOMIC DNA]</scope>
    <source>
        <strain evidence="4">anaerobia AP69FAA</strain>
    </source>
</reference>
<dbReference type="OrthoDB" id="3197343at2"/>
<dbReference type="SMART" id="SM00421">
    <property type="entry name" value="HTH_LUXR"/>
    <property type="match status" value="1"/>
</dbReference>
<organism evidence="3 4">
    <name type="scientific">Senegalimassilia anaerobia</name>
    <dbReference type="NCBI Taxonomy" id="1473216"/>
    <lineage>
        <taxon>Bacteria</taxon>
        <taxon>Bacillati</taxon>
        <taxon>Actinomycetota</taxon>
        <taxon>Coriobacteriia</taxon>
        <taxon>Coriobacteriales</taxon>
        <taxon>Coriobacteriaceae</taxon>
        <taxon>Senegalimassilia</taxon>
    </lineage>
</organism>
<dbReference type="PROSITE" id="PS50043">
    <property type="entry name" value="HTH_LUXR_2"/>
    <property type="match status" value="1"/>
</dbReference>
<dbReference type="AlphaFoldDB" id="A0A369L8R7"/>
<dbReference type="InterPro" id="IPR016032">
    <property type="entry name" value="Sig_transdc_resp-reg_C-effctor"/>
</dbReference>
<keyword evidence="4" id="KW-1185">Reference proteome</keyword>
<feature type="transmembrane region" description="Helical" evidence="1">
    <location>
        <begin position="88"/>
        <end position="111"/>
    </location>
</feature>
<accession>A0A369L8R7</accession>
<dbReference type="SUPFAM" id="SSF46894">
    <property type="entry name" value="C-terminal effector domain of the bipartite response regulators"/>
    <property type="match status" value="1"/>
</dbReference>
<dbReference type="Proteomes" id="UP000253792">
    <property type="component" value="Unassembled WGS sequence"/>
</dbReference>
<keyword evidence="1" id="KW-0472">Membrane</keyword>
<protein>
    <recommendedName>
        <fullName evidence="2">HTH luxR-type domain-containing protein</fullName>
    </recommendedName>
</protein>
<evidence type="ECO:0000313" key="3">
    <source>
        <dbReference type="EMBL" id="RDB55119.1"/>
    </source>
</evidence>
<evidence type="ECO:0000259" key="2">
    <source>
        <dbReference type="PROSITE" id="PS50043"/>
    </source>
</evidence>
<feature type="domain" description="HTH luxR-type" evidence="2">
    <location>
        <begin position="141"/>
        <end position="206"/>
    </location>
</feature>
<name>A0A369L8R7_9ACTN</name>
<comment type="caution">
    <text evidence="3">The sequence shown here is derived from an EMBL/GenBank/DDBJ whole genome shotgun (WGS) entry which is preliminary data.</text>
</comment>
<dbReference type="EMBL" id="PPTP01000006">
    <property type="protein sequence ID" value="RDB55119.1"/>
    <property type="molecule type" value="Genomic_DNA"/>
</dbReference>
<proteinExistence type="predicted"/>
<dbReference type="CDD" id="cd06170">
    <property type="entry name" value="LuxR_C_like"/>
    <property type="match status" value="1"/>
</dbReference>
<keyword evidence="1" id="KW-1133">Transmembrane helix</keyword>
<evidence type="ECO:0000313" key="4">
    <source>
        <dbReference type="Proteomes" id="UP000253792"/>
    </source>
</evidence>
<dbReference type="STRING" id="1034345.GCA_000236865_01741"/>
<evidence type="ECO:0000256" key="1">
    <source>
        <dbReference type="SAM" id="Phobius"/>
    </source>
</evidence>
<dbReference type="Gene3D" id="1.10.10.10">
    <property type="entry name" value="Winged helix-like DNA-binding domain superfamily/Winged helix DNA-binding domain"/>
    <property type="match status" value="1"/>
</dbReference>
<gene>
    <name evidence="3" type="ORF">C1880_07695</name>
</gene>
<dbReference type="GO" id="GO:0006355">
    <property type="term" value="P:regulation of DNA-templated transcription"/>
    <property type="evidence" value="ECO:0007669"/>
    <property type="project" value="InterPro"/>
</dbReference>
<sequence length="206" mass="21984">MGFIMFAVTVLSTISILAVEAGASPVIGLIVFYVSSGFFVTFFTTTFLQLAPRMHTPQLWAGMGRAANNLCAFTVSGVSMMLTQSGIAAVMIASLILFVLVSVAFVGAGLFRLPSTVGEREAIQAGLAAAAAPTLEEVQAEFISRSGLTPREEEVLRAVTADERPLKQVADDLGISLRMVQRHLTSIYSKTDTQTRAGLTRAFFGK</sequence>
<dbReference type="GO" id="GO:0003677">
    <property type="term" value="F:DNA binding"/>
    <property type="evidence" value="ECO:0007669"/>
    <property type="project" value="InterPro"/>
</dbReference>